<evidence type="ECO:0000256" key="2">
    <source>
        <dbReference type="ARBA" id="ARBA00009773"/>
    </source>
</evidence>
<dbReference type="InterPro" id="IPR014227">
    <property type="entry name" value="YtvI-like"/>
</dbReference>
<dbReference type="EMBL" id="JACRSY010000014">
    <property type="protein sequence ID" value="MBC8579873.1"/>
    <property type="molecule type" value="Genomic_DNA"/>
</dbReference>
<evidence type="ECO:0000313" key="8">
    <source>
        <dbReference type="Proteomes" id="UP000655830"/>
    </source>
</evidence>
<feature type="transmembrane region" description="Helical" evidence="6">
    <location>
        <begin position="252"/>
        <end position="279"/>
    </location>
</feature>
<feature type="transmembrane region" description="Helical" evidence="6">
    <location>
        <begin position="166"/>
        <end position="187"/>
    </location>
</feature>
<keyword evidence="8" id="KW-1185">Reference proteome</keyword>
<sequence length="373" mass="41482">MLLLERIEKWYDRVGKKLMKAIYILLGVVGVYFFFKYIFELVLPFIIAWILASLLNPVVTFLSKHFKIPRGIGTLVSMVTVLSAVFGMIAFLVKQLWDQIVGFTIAFPNYKLEMMLVLDDIQVQFQGIMDKLPLPEAFQSLDDVINTVLNNIGGFLTGLVEGTYNVVIKVPNGLFFVIVVLIAVFFMTKDYRMIGQFVKAQIPEKVVSKAILMKDGLKAALGGYVKTQLILMCFTFTICLVGLFVLQRQYALLVAIGIALFDALPMFGSGAVLIPWAIFHLVSGNIVVAVGLLAIYGLIVVVRQVLEPKVLSSQIGVYALVTLMSMYIGFKLIGVIGLILGPVTVVMLKTLQAIGLISPFKKVEDFYNKEEIK</sequence>
<keyword evidence="4 6" id="KW-1133">Transmembrane helix</keyword>
<dbReference type="PANTHER" id="PTHR21716:SF68">
    <property type="entry name" value="TRANSPORT PROTEIN YTVI-RELATED"/>
    <property type="match status" value="1"/>
</dbReference>
<accession>A0A926EKS2</accession>
<keyword evidence="5 6" id="KW-0472">Membrane</keyword>
<dbReference type="Pfam" id="PF01594">
    <property type="entry name" value="AI-2E_transport"/>
    <property type="match status" value="1"/>
</dbReference>
<dbReference type="PANTHER" id="PTHR21716">
    <property type="entry name" value="TRANSMEMBRANE PROTEIN"/>
    <property type="match status" value="1"/>
</dbReference>
<evidence type="ECO:0000256" key="5">
    <source>
        <dbReference type="ARBA" id="ARBA00023136"/>
    </source>
</evidence>
<feature type="transmembrane region" description="Helical" evidence="6">
    <location>
        <begin position="326"/>
        <end position="348"/>
    </location>
</feature>
<gene>
    <name evidence="7" type="primary">ytvI</name>
    <name evidence="7" type="ORF">H8718_10070</name>
</gene>
<name>A0A926EKS2_9FIRM</name>
<feature type="transmembrane region" description="Helical" evidence="6">
    <location>
        <begin position="286"/>
        <end position="306"/>
    </location>
</feature>
<dbReference type="Proteomes" id="UP000655830">
    <property type="component" value="Unassembled WGS sequence"/>
</dbReference>
<dbReference type="GO" id="GO:0016020">
    <property type="term" value="C:membrane"/>
    <property type="evidence" value="ECO:0007669"/>
    <property type="project" value="UniProtKB-SubCell"/>
</dbReference>
<comment type="subcellular location">
    <subcellularLocation>
        <location evidence="1">Membrane</location>
        <topology evidence="1">Multi-pass membrane protein</topology>
    </subcellularLocation>
</comment>
<keyword evidence="3 6" id="KW-0812">Transmembrane</keyword>
<comment type="caution">
    <text evidence="7">The sequence shown here is derived from an EMBL/GenBank/DDBJ whole genome shotgun (WGS) entry which is preliminary data.</text>
</comment>
<feature type="transmembrane region" description="Helical" evidence="6">
    <location>
        <begin position="229"/>
        <end position="246"/>
    </location>
</feature>
<comment type="similarity">
    <text evidence="2">Belongs to the autoinducer-2 exporter (AI-2E) (TC 2.A.86) family.</text>
</comment>
<evidence type="ECO:0000313" key="7">
    <source>
        <dbReference type="EMBL" id="MBC8579873.1"/>
    </source>
</evidence>
<dbReference type="GO" id="GO:0055085">
    <property type="term" value="P:transmembrane transport"/>
    <property type="evidence" value="ECO:0007669"/>
    <property type="project" value="TreeGrafter"/>
</dbReference>
<dbReference type="AlphaFoldDB" id="A0A926EKS2"/>
<dbReference type="InterPro" id="IPR002549">
    <property type="entry name" value="AI-2E-like"/>
</dbReference>
<evidence type="ECO:0000256" key="4">
    <source>
        <dbReference type="ARBA" id="ARBA00022989"/>
    </source>
</evidence>
<dbReference type="NCBIfam" id="TIGR02872">
    <property type="entry name" value="spore_ytvI"/>
    <property type="match status" value="1"/>
</dbReference>
<feature type="transmembrane region" description="Helical" evidence="6">
    <location>
        <begin position="21"/>
        <end position="39"/>
    </location>
</feature>
<evidence type="ECO:0000256" key="3">
    <source>
        <dbReference type="ARBA" id="ARBA00022692"/>
    </source>
</evidence>
<evidence type="ECO:0000256" key="6">
    <source>
        <dbReference type="SAM" id="Phobius"/>
    </source>
</evidence>
<proteinExistence type="inferred from homology"/>
<feature type="transmembrane region" description="Helical" evidence="6">
    <location>
        <begin position="75"/>
        <end position="93"/>
    </location>
</feature>
<organism evidence="7 8">
    <name type="scientific">Zhenhengia yiwuensis</name>
    <dbReference type="NCBI Taxonomy" id="2763666"/>
    <lineage>
        <taxon>Bacteria</taxon>
        <taxon>Bacillati</taxon>
        <taxon>Bacillota</taxon>
        <taxon>Clostridia</taxon>
        <taxon>Lachnospirales</taxon>
        <taxon>Lachnospiraceae</taxon>
        <taxon>Zhenhengia</taxon>
    </lineage>
</organism>
<reference evidence="7" key="1">
    <citation type="submission" date="2020-08" db="EMBL/GenBank/DDBJ databases">
        <title>Genome public.</title>
        <authorList>
            <person name="Liu C."/>
            <person name="Sun Q."/>
        </authorList>
    </citation>
    <scope>NUCLEOTIDE SEQUENCE</scope>
    <source>
        <strain evidence="7">NSJ-12</strain>
    </source>
</reference>
<dbReference type="RefSeq" id="WP_249332780.1">
    <property type="nucleotide sequence ID" value="NZ_JACRSY010000014.1"/>
</dbReference>
<evidence type="ECO:0000256" key="1">
    <source>
        <dbReference type="ARBA" id="ARBA00004141"/>
    </source>
</evidence>
<protein>
    <submittedName>
        <fullName evidence="7">Sporulation integral membrane protein YtvI</fullName>
    </submittedName>
</protein>